<gene>
    <name evidence="1" type="ORF">FFL34_06765</name>
</gene>
<dbReference type="AlphaFoldDB" id="A0A5S3QJ39"/>
<accession>A0A5S3QJ39</accession>
<evidence type="ECO:0000313" key="1">
    <source>
        <dbReference type="EMBL" id="TMN21848.1"/>
    </source>
</evidence>
<protein>
    <submittedName>
        <fullName evidence="1">Uncharacterized protein</fullName>
    </submittedName>
</protein>
<name>A0A5S3QJ39_9BACI</name>
<reference evidence="1 2" key="1">
    <citation type="submission" date="2019-05" db="EMBL/GenBank/DDBJ databases">
        <title>Genomic analysis of Lentibacillus sp. NKC220-2.</title>
        <authorList>
            <person name="Oh Y.J."/>
        </authorList>
    </citation>
    <scope>NUCLEOTIDE SEQUENCE [LARGE SCALE GENOMIC DNA]</scope>
    <source>
        <strain evidence="1 2">NKC220-2</strain>
    </source>
</reference>
<dbReference type="RefSeq" id="WP_138602655.1">
    <property type="nucleotide sequence ID" value="NZ_VCIA01000001.1"/>
</dbReference>
<organism evidence="1 2">
    <name type="scientific">Lentibacillus cibarius</name>
    <dbReference type="NCBI Taxonomy" id="2583219"/>
    <lineage>
        <taxon>Bacteria</taxon>
        <taxon>Bacillati</taxon>
        <taxon>Bacillota</taxon>
        <taxon>Bacilli</taxon>
        <taxon>Bacillales</taxon>
        <taxon>Bacillaceae</taxon>
        <taxon>Lentibacillus</taxon>
    </lineage>
</organism>
<dbReference type="Proteomes" id="UP000306980">
    <property type="component" value="Unassembled WGS sequence"/>
</dbReference>
<dbReference type="EMBL" id="VCIA01000001">
    <property type="protein sequence ID" value="TMN21848.1"/>
    <property type="molecule type" value="Genomic_DNA"/>
</dbReference>
<comment type="caution">
    <text evidence="1">The sequence shown here is derived from an EMBL/GenBank/DDBJ whole genome shotgun (WGS) entry which is preliminary data.</text>
</comment>
<sequence length="86" mass="10013">MNKTILNNKSEYRQANIIRLKIKENTYTNNDLAILLGLIKRNAEKLDVSQRKQLCELGQFLFAVERQERLPEDILDLVDIVLVKGE</sequence>
<proteinExistence type="predicted"/>
<evidence type="ECO:0000313" key="2">
    <source>
        <dbReference type="Proteomes" id="UP000306980"/>
    </source>
</evidence>